<organism evidence="1 2">
    <name type="scientific">Kouleothrix aurantiaca</name>
    <dbReference type="NCBI Taxonomy" id="186479"/>
    <lineage>
        <taxon>Bacteria</taxon>
        <taxon>Bacillati</taxon>
        <taxon>Chloroflexota</taxon>
        <taxon>Chloroflexia</taxon>
        <taxon>Chloroflexales</taxon>
        <taxon>Roseiflexineae</taxon>
        <taxon>Roseiflexaceae</taxon>
        <taxon>Kouleothrix</taxon>
    </lineage>
</organism>
<dbReference type="AlphaFoldDB" id="A0A0P9CVW0"/>
<gene>
    <name evidence="1" type="ORF">SE17_29000</name>
</gene>
<proteinExistence type="predicted"/>
<evidence type="ECO:0008006" key="3">
    <source>
        <dbReference type="Google" id="ProtNLM"/>
    </source>
</evidence>
<evidence type="ECO:0000313" key="1">
    <source>
        <dbReference type="EMBL" id="KPV50086.1"/>
    </source>
</evidence>
<sequence>MWWVTMPETRTFADLRARGWRPFPECLTAGFVGALPLIGRFAQVFPALVVGRRSAGKTVLLRFLAAQAALHGINLVVWDCAGRLLDGRAAAGATIASTWPEIDTLAGVLDAELSARQQGHVRGGPPMVLIVDDWPDIAVHCPRARRTVTRLITSGASLDLYIALAGCLLAANDFEPWALIGRSLVERAAARSSLAASPRAAASIGMVPHLRGHPA</sequence>
<dbReference type="EMBL" id="LJCR01001588">
    <property type="protein sequence ID" value="KPV50086.1"/>
    <property type="molecule type" value="Genomic_DNA"/>
</dbReference>
<dbReference type="Gene3D" id="3.40.50.300">
    <property type="entry name" value="P-loop containing nucleotide triphosphate hydrolases"/>
    <property type="match status" value="1"/>
</dbReference>
<protein>
    <recommendedName>
        <fullName evidence="3">AAA+ ATPase domain-containing protein</fullName>
    </recommendedName>
</protein>
<evidence type="ECO:0000313" key="2">
    <source>
        <dbReference type="Proteomes" id="UP000050509"/>
    </source>
</evidence>
<accession>A0A0P9CVW0</accession>
<dbReference type="SUPFAM" id="SSF52540">
    <property type="entry name" value="P-loop containing nucleoside triphosphate hydrolases"/>
    <property type="match status" value="1"/>
</dbReference>
<dbReference type="InterPro" id="IPR027417">
    <property type="entry name" value="P-loop_NTPase"/>
</dbReference>
<comment type="caution">
    <text evidence="1">The sequence shown here is derived from an EMBL/GenBank/DDBJ whole genome shotgun (WGS) entry which is preliminary data.</text>
</comment>
<feature type="non-terminal residue" evidence="1">
    <location>
        <position position="215"/>
    </location>
</feature>
<name>A0A0P9CVW0_9CHLR</name>
<keyword evidence="2" id="KW-1185">Reference proteome</keyword>
<dbReference type="Proteomes" id="UP000050509">
    <property type="component" value="Unassembled WGS sequence"/>
</dbReference>
<reference evidence="1 2" key="1">
    <citation type="submission" date="2015-09" db="EMBL/GenBank/DDBJ databases">
        <title>Draft genome sequence of Kouleothrix aurantiaca JCM 19913.</title>
        <authorList>
            <person name="Hemp J."/>
        </authorList>
    </citation>
    <scope>NUCLEOTIDE SEQUENCE [LARGE SCALE GENOMIC DNA]</scope>
    <source>
        <strain evidence="1 2">COM-B</strain>
    </source>
</reference>